<proteinExistence type="inferred from homology"/>
<dbReference type="GO" id="GO:0004519">
    <property type="term" value="F:endonuclease activity"/>
    <property type="evidence" value="ECO:0007669"/>
    <property type="project" value="UniProtKB-KW"/>
</dbReference>
<dbReference type="InterPro" id="IPR038570">
    <property type="entry name" value="HicA_sf"/>
</dbReference>
<dbReference type="KEGG" id="wna:KA717_10110"/>
<keyword evidence="7" id="KW-0346">Stress response</keyword>
<dbReference type="SUPFAM" id="SSF54786">
    <property type="entry name" value="YcfA/nrd intein domain"/>
    <property type="match status" value="1"/>
</dbReference>
<evidence type="ECO:0000313" key="8">
    <source>
        <dbReference type="EMBL" id="UXE62994.1"/>
    </source>
</evidence>
<evidence type="ECO:0000256" key="2">
    <source>
        <dbReference type="ARBA" id="ARBA00022649"/>
    </source>
</evidence>
<evidence type="ECO:0000256" key="3">
    <source>
        <dbReference type="ARBA" id="ARBA00022722"/>
    </source>
</evidence>
<dbReference type="EMBL" id="CP073041">
    <property type="protein sequence ID" value="UXE62994.1"/>
    <property type="molecule type" value="Genomic_DNA"/>
</dbReference>
<dbReference type="InterPro" id="IPR012933">
    <property type="entry name" value="HicA_mRNA_interferase"/>
</dbReference>
<evidence type="ECO:0000256" key="7">
    <source>
        <dbReference type="ARBA" id="ARBA00023016"/>
    </source>
</evidence>
<comment type="similarity">
    <text evidence="1">Belongs to the HicA mRNA interferase family.</text>
</comment>
<keyword evidence="5" id="KW-0378">Hydrolase</keyword>
<sequence>MGKLRVLSAKQVCQILTEQGFIQVRQRGSHIIMQKKIDDSTLTIPVPNYSEIKIGTLQSIIRQSNLPRSLFE</sequence>
<evidence type="ECO:0000256" key="5">
    <source>
        <dbReference type="ARBA" id="ARBA00022801"/>
    </source>
</evidence>
<evidence type="ECO:0000256" key="6">
    <source>
        <dbReference type="ARBA" id="ARBA00022884"/>
    </source>
</evidence>
<dbReference type="GO" id="GO:0003729">
    <property type="term" value="F:mRNA binding"/>
    <property type="evidence" value="ECO:0007669"/>
    <property type="project" value="InterPro"/>
</dbReference>
<keyword evidence="4" id="KW-0255">Endonuclease</keyword>
<dbReference type="Pfam" id="PF07927">
    <property type="entry name" value="HicA_toxin"/>
    <property type="match status" value="1"/>
</dbReference>
<reference evidence="8" key="1">
    <citation type="submission" date="2021-04" db="EMBL/GenBank/DDBJ databases">
        <title>Genome sequence of Woronichinia naegeliana from Washington state freshwater lake bloom.</title>
        <authorList>
            <person name="Dreher T.W."/>
        </authorList>
    </citation>
    <scope>NUCLEOTIDE SEQUENCE</scope>
    <source>
        <strain evidence="8">WA131</strain>
    </source>
</reference>
<accession>A0A977PXN8</accession>
<evidence type="ECO:0000256" key="4">
    <source>
        <dbReference type="ARBA" id="ARBA00022759"/>
    </source>
</evidence>
<keyword evidence="2" id="KW-1277">Toxin-antitoxin system</keyword>
<keyword evidence="3" id="KW-0540">Nuclease</keyword>
<organism evidence="8">
    <name type="scientific">Woronichinia naegeliana WA131</name>
    <dbReference type="NCBI Taxonomy" id="2824559"/>
    <lineage>
        <taxon>Bacteria</taxon>
        <taxon>Bacillati</taxon>
        <taxon>Cyanobacteriota</taxon>
        <taxon>Cyanophyceae</taxon>
        <taxon>Synechococcales</taxon>
        <taxon>Coelosphaeriaceae</taxon>
        <taxon>Woronichinia</taxon>
    </lineage>
</organism>
<name>A0A977PXN8_9CYAN</name>
<keyword evidence="6" id="KW-0694">RNA-binding</keyword>
<dbReference type="Proteomes" id="UP001065613">
    <property type="component" value="Chromosome"/>
</dbReference>
<evidence type="ECO:0000256" key="1">
    <source>
        <dbReference type="ARBA" id="ARBA00006620"/>
    </source>
</evidence>
<gene>
    <name evidence="8" type="ORF">KA717_10110</name>
</gene>
<protein>
    <submittedName>
        <fullName evidence="8">Type II toxin-antitoxin system HicA family toxin</fullName>
    </submittedName>
</protein>
<dbReference type="Gene3D" id="3.30.920.30">
    <property type="entry name" value="Hypothetical protein"/>
    <property type="match status" value="1"/>
</dbReference>
<dbReference type="GO" id="GO:0016787">
    <property type="term" value="F:hydrolase activity"/>
    <property type="evidence" value="ECO:0007669"/>
    <property type="project" value="UniProtKB-KW"/>
</dbReference>
<dbReference type="AlphaFoldDB" id="A0A977PXN8"/>